<dbReference type="PANTHER" id="PTHR46333">
    <property type="entry name" value="CYTOKINESIS PROTEIN 3"/>
    <property type="match status" value="1"/>
</dbReference>
<feature type="domain" description="Transglutaminase-like" evidence="2">
    <location>
        <begin position="119"/>
        <end position="185"/>
    </location>
</feature>
<evidence type="ECO:0000313" key="4">
    <source>
        <dbReference type="Proteomes" id="UP000651057"/>
    </source>
</evidence>
<comment type="caution">
    <text evidence="3">The sequence shown here is derived from an EMBL/GenBank/DDBJ whole genome shotgun (WGS) entry which is preliminary data.</text>
</comment>
<dbReference type="RefSeq" id="WP_201916186.1">
    <property type="nucleotide sequence ID" value="NZ_BAABAX010000001.1"/>
</dbReference>
<keyword evidence="1" id="KW-0732">Signal</keyword>
<name>A0A936ZUD4_9FLAO</name>
<feature type="signal peptide" evidence="1">
    <location>
        <begin position="1"/>
        <end position="23"/>
    </location>
</feature>
<dbReference type="InterPro" id="IPR002931">
    <property type="entry name" value="Transglutaminase-like"/>
</dbReference>
<evidence type="ECO:0000313" key="3">
    <source>
        <dbReference type="EMBL" id="MBL0682185.1"/>
    </source>
</evidence>
<organism evidence="3 4">
    <name type="scientific">Aquimarina mytili</name>
    <dbReference type="NCBI Taxonomy" id="874423"/>
    <lineage>
        <taxon>Bacteria</taxon>
        <taxon>Pseudomonadati</taxon>
        <taxon>Bacteroidota</taxon>
        <taxon>Flavobacteriia</taxon>
        <taxon>Flavobacteriales</taxon>
        <taxon>Flavobacteriaceae</taxon>
        <taxon>Aquimarina</taxon>
    </lineage>
</organism>
<reference evidence="3" key="1">
    <citation type="submission" date="2021-01" db="EMBL/GenBank/DDBJ databases">
        <authorList>
            <person name="Zhong Y.L."/>
        </authorList>
    </citation>
    <scope>NUCLEOTIDE SEQUENCE</scope>
    <source>
        <strain evidence="3">KCTC 23302</strain>
    </source>
</reference>
<dbReference type="Pfam" id="PF01841">
    <property type="entry name" value="Transglut_core"/>
    <property type="match status" value="1"/>
</dbReference>
<protein>
    <recommendedName>
        <fullName evidence="2">Transglutaminase-like domain-containing protein</fullName>
    </recommendedName>
</protein>
<accession>A0A936ZUD4</accession>
<evidence type="ECO:0000256" key="1">
    <source>
        <dbReference type="SAM" id="SignalP"/>
    </source>
</evidence>
<dbReference type="InterPro" id="IPR052557">
    <property type="entry name" value="CAP/Cytokinesis_protein"/>
</dbReference>
<dbReference type="SUPFAM" id="SSF54001">
    <property type="entry name" value="Cysteine proteinases"/>
    <property type="match status" value="1"/>
</dbReference>
<dbReference type="PANTHER" id="PTHR46333:SF2">
    <property type="entry name" value="CYTOKINESIS PROTEIN 3"/>
    <property type="match status" value="1"/>
</dbReference>
<sequence length="346" mass="40395">MRIFIQINIYLLLIACFSNCLHAQVSDFKSTDFTRADNIARLYKDAPINNLPVLAYQLTHDLPTQVEKFRAIYIWVCNNIKGDNAQHNTVSRTRKKLKKDSLALLKWNNVYKKIAFKKLLKHKKTMCTGYAYLIKELCYLANIESVIVDGYGRSVDANVKELEIANHSWNAVRLNNKWYLCDATWSSGYMDQSNVFIKEYNNGYFLTDPVLFGKNHFPLEQKWALQEKLTPDVFVTAPLVYGKAFKHKIQPLRPQKMNTVIHKQDEVTFSFKTTRKIEDKNISLIHYFASKERTLDIYNVQNEDGIISFNYRFKNKGIYDTHLKINDDIVATYTVTVTKNEKRSRS</sequence>
<gene>
    <name evidence="3" type="ORF">JJQ60_01525</name>
</gene>
<dbReference type="GO" id="GO:0005737">
    <property type="term" value="C:cytoplasm"/>
    <property type="evidence" value="ECO:0007669"/>
    <property type="project" value="TreeGrafter"/>
</dbReference>
<dbReference type="AlphaFoldDB" id="A0A936ZUD4"/>
<dbReference type="Proteomes" id="UP000651057">
    <property type="component" value="Unassembled WGS sequence"/>
</dbReference>
<dbReference type="InterPro" id="IPR038765">
    <property type="entry name" value="Papain-like_cys_pep_sf"/>
</dbReference>
<evidence type="ECO:0000259" key="2">
    <source>
        <dbReference type="SMART" id="SM00460"/>
    </source>
</evidence>
<feature type="chain" id="PRO_5038002962" description="Transglutaminase-like domain-containing protein" evidence="1">
    <location>
        <begin position="24"/>
        <end position="346"/>
    </location>
</feature>
<dbReference type="PROSITE" id="PS51257">
    <property type="entry name" value="PROKAR_LIPOPROTEIN"/>
    <property type="match status" value="1"/>
</dbReference>
<proteinExistence type="predicted"/>
<dbReference type="SMART" id="SM00460">
    <property type="entry name" value="TGc"/>
    <property type="match status" value="1"/>
</dbReference>
<keyword evidence="4" id="KW-1185">Reference proteome</keyword>
<dbReference type="Gene3D" id="3.10.620.30">
    <property type="match status" value="1"/>
</dbReference>
<dbReference type="EMBL" id="JAERQJ010000001">
    <property type="protein sequence ID" value="MBL0682185.1"/>
    <property type="molecule type" value="Genomic_DNA"/>
</dbReference>